<dbReference type="GO" id="GO:0016706">
    <property type="term" value="F:2-oxoglutarate-dependent dioxygenase activity"/>
    <property type="evidence" value="ECO:0007669"/>
    <property type="project" value="UniProtKB-ARBA"/>
</dbReference>
<reference evidence="7" key="1">
    <citation type="submission" date="2023-01" db="EMBL/GenBank/DDBJ databases">
        <title>Whole-genome sequence of Pseudomonas putida NBRC 14671.</title>
        <authorList>
            <person name="Morohoshi T."/>
            <person name="Someya N."/>
        </authorList>
    </citation>
    <scope>NUCLEOTIDE SEQUENCE</scope>
    <source>
        <strain evidence="7">NBRC 14671</strain>
    </source>
</reference>
<accession>A0AA37VX51</accession>
<dbReference type="Gene3D" id="3.60.130.10">
    <property type="entry name" value="Clavaminate synthase-like"/>
    <property type="match status" value="1"/>
</dbReference>
<evidence type="ECO:0000259" key="6">
    <source>
        <dbReference type="Pfam" id="PF02668"/>
    </source>
</evidence>
<dbReference type="EMBL" id="BSKJ01000014">
    <property type="protein sequence ID" value="GLO38045.1"/>
    <property type="molecule type" value="Genomic_DNA"/>
</dbReference>
<comment type="similarity">
    <text evidence="1">Belongs to the clavaminate synthase family.</text>
</comment>
<keyword evidence="2 5" id="KW-0479">Metal-binding</keyword>
<feature type="domain" description="TauD/TfdA-like" evidence="6">
    <location>
        <begin position="97"/>
        <end position="308"/>
    </location>
</feature>
<keyword evidence="4 5" id="KW-0408">Iron</keyword>
<dbReference type="Proteomes" id="UP001161257">
    <property type="component" value="Unassembled WGS sequence"/>
</dbReference>
<evidence type="ECO:0000256" key="2">
    <source>
        <dbReference type="ARBA" id="ARBA00022723"/>
    </source>
</evidence>
<sequence>MDRSCIYKLTDSERDQLAGGLAKINYDTQGGQAYITDLRMAAASTLPRRIIDIVSEQRASLHPKPYLIFENLPVDEHVFTTPDPQVFLPACKSGTISENVIMMFASLIGEPYSVEFEGANIVNNLIPGVKTKGEYTGLGSDVELDFHIENAALKCLADLNVSPLGLMLTGVRHDRNGPMTRLADARKALDLLDANDVSCLRQPLYQIKVPYRWRKQGTYITPAIPMVCGSTSFPEINAVFYPDMVEALDPRAARAMKNFHDAIKAVSIGIAIKPGILAYVDNRFTLHARDRFSASLDDFNNPVRWVQRVFVANSLWGYRQLQRVKSRVFLPQETRAC</sequence>
<proteinExistence type="inferred from homology"/>
<dbReference type="AlphaFoldDB" id="A0AA37VX51"/>
<dbReference type="PIRSF" id="PIRSF019543">
    <property type="entry name" value="Clavaminate_syn"/>
    <property type="match status" value="1"/>
</dbReference>
<evidence type="ECO:0000256" key="1">
    <source>
        <dbReference type="ARBA" id="ARBA00008425"/>
    </source>
</evidence>
<keyword evidence="3" id="KW-0560">Oxidoreductase</keyword>
<dbReference type="InterPro" id="IPR003819">
    <property type="entry name" value="TauD/TfdA-like"/>
</dbReference>
<comment type="caution">
    <text evidence="7">The sequence shown here is derived from an EMBL/GenBank/DDBJ whole genome shotgun (WGS) entry which is preliminary data.</text>
</comment>
<dbReference type="InterPro" id="IPR014503">
    <property type="entry name" value="Clavaminate_syn-like"/>
</dbReference>
<evidence type="ECO:0000313" key="7">
    <source>
        <dbReference type="EMBL" id="GLO38045.1"/>
    </source>
</evidence>
<dbReference type="RefSeq" id="WP_284356970.1">
    <property type="nucleotide sequence ID" value="NZ_BSKF01000017.1"/>
</dbReference>
<evidence type="ECO:0000256" key="3">
    <source>
        <dbReference type="ARBA" id="ARBA00023002"/>
    </source>
</evidence>
<dbReference type="SUPFAM" id="SSF51197">
    <property type="entry name" value="Clavaminate synthase-like"/>
    <property type="match status" value="1"/>
</dbReference>
<dbReference type="Pfam" id="PF02668">
    <property type="entry name" value="TauD"/>
    <property type="match status" value="1"/>
</dbReference>
<protein>
    <recommendedName>
        <fullName evidence="6">TauD/TfdA-like domain-containing protein</fullName>
    </recommendedName>
</protein>
<organism evidence="7 8">
    <name type="scientific">Pseudomonas putida</name>
    <name type="common">Arthrobacter siderocapsulatus</name>
    <dbReference type="NCBI Taxonomy" id="303"/>
    <lineage>
        <taxon>Bacteria</taxon>
        <taxon>Pseudomonadati</taxon>
        <taxon>Pseudomonadota</taxon>
        <taxon>Gammaproteobacteria</taxon>
        <taxon>Pseudomonadales</taxon>
        <taxon>Pseudomonadaceae</taxon>
        <taxon>Pseudomonas</taxon>
    </lineage>
</organism>
<dbReference type="GO" id="GO:0005506">
    <property type="term" value="F:iron ion binding"/>
    <property type="evidence" value="ECO:0007669"/>
    <property type="project" value="InterPro"/>
</dbReference>
<feature type="binding site" evidence="5">
    <location>
        <position position="287"/>
    </location>
    <ligand>
        <name>Fe cation</name>
        <dbReference type="ChEBI" id="CHEBI:24875"/>
    </ligand>
</feature>
<name>A0AA37VX51_PSEPU</name>
<dbReference type="InterPro" id="IPR042098">
    <property type="entry name" value="TauD-like_sf"/>
</dbReference>
<evidence type="ECO:0000256" key="4">
    <source>
        <dbReference type="ARBA" id="ARBA00023004"/>
    </source>
</evidence>
<gene>
    <name evidence="7" type="ORF">PPUN14671_48820</name>
</gene>
<evidence type="ECO:0000313" key="8">
    <source>
        <dbReference type="Proteomes" id="UP001161257"/>
    </source>
</evidence>
<evidence type="ECO:0000256" key="5">
    <source>
        <dbReference type="PIRSR" id="PIRSR019543-2"/>
    </source>
</evidence>